<keyword evidence="2" id="KW-0812">Transmembrane</keyword>
<evidence type="ECO:0000256" key="1">
    <source>
        <dbReference type="SAM" id="MobiDB-lite"/>
    </source>
</evidence>
<feature type="region of interest" description="Disordered" evidence="1">
    <location>
        <begin position="154"/>
        <end position="192"/>
    </location>
</feature>
<reference evidence="3 4" key="1">
    <citation type="journal article" date="2016" name="Nat. Commun.">
        <title>Thousands of microbial genomes shed light on interconnected biogeochemical processes in an aquifer system.</title>
        <authorList>
            <person name="Anantharaman K."/>
            <person name="Brown C.T."/>
            <person name="Hug L.A."/>
            <person name="Sharon I."/>
            <person name="Castelle C.J."/>
            <person name="Probst A.J."/>
            <person name="Thomas B.C."/>
            <person name="Singh A."/>
            <person name="Wilkins M.J."/>
            <person name="Karaoz U."/>
            <person name="Brodie E.L."/>
            <person name="Williams K.H."/>
            <person name="Hubbard S.S."/>
            <person name="Banfield J.F."/>
        </authorList>
    </citation>
    <scope>NUCLEOTIDE SEQUENCE [LARGE SCALE GENOMIC DNA]</scope>
</reference>
<sequence>MKPAWPVFLGLIFNLYWASSVLAAIEFKIDGIENNPSEINYDQSIEVLYSFSGVSFPKTYYLAGAFQKEAGSNYFGYTWNNNWYKYGDEFTNFYKIEIKESSISGKLKIKPDVDSSGFKGRGDYQLKLFRYCNSQNSCGDTNFIGIKIVAPPSPSPEASPSTSLGVMDPSPSPSPSVSPSTPLGTASPSPQPSKIARVKDIVLLRLETPEPVLGTASGQPFDSARGKPDWQLIIMLLLTGTGLLLSTAFIMIRLWRKN</sequence>
<evidence type="ECO:0000313" key="4">
    <source>
        <dbReference type="Proteomes" id="UP000176364"/>
    </source>
</evidence>
<gene>
    <name evidence="3" type="ORF">A3I57_00440</name>
</gene>
<comment type="caution">
    <text evidence="3">The sequence shown here is derived from an EMBL/GenBank/DDBJ whole genome shotgun (WGS) entry which is preliminary data.</text>
</comment>
<dbReference type="EMBL" id="MEZQ01000005">
    <property type="protein sequence ID" value="OGD61776.1"/>
    <property type="molecule type" value="Genomic_DNA"/>
</dbReference>
<dbReference type="AlphaFoldDB" id="A0A1F5E397"/>
<dbReference type="Proteomes" id="UP000176364">
    <property type="component" value="Unassembled WGS sequence"/>
</dbReference>
<evidence type="ECO:0000256" key="2">
    <source>
        <dbReference type="SAM" id="Phobius"/>
    </source>
</evidence>
<keyword evidence="2" id="KW-0472">Membrane</keyword>
<proteinExistence type="predicted"/>
<accession>A0A1F5E397</accession>
<evidence type="ECO:0000313" key="3">
    <source>
        <dbReference type="EMBL" id="OGD61776.1"/>
    </source>
</evidence>
<keyword evidence="2" id="KW-1133">Transmembrane helix</keyword>
<organism evidence="3 4">
    <name type="scientific">Candidatus Beckwithbacteria bacterium RIFCSPLOWO2_02_FULL_47_23</name>
    <dbReference type="NCBI Taxonomy" id="1797463"/>
    <lineage>
        <taxon>Bacteria</taxon>
        <taxon>Candidatus Beckwithiibacteriota</taxon>
    </lineage>
</organism>
<protein>
    <submittedName>
        <fullName evidence="3">Uncharacterized protein</fullName>
    </submittedName>
</protein>
<feature type="transmembrane region" description="Helical" evidence="2">
    <location>
        <begin position="230"/>
        <end position="252"/>
    </location>
</feature>
<name>A0A1F5E397_9BACT</name>